<keyword evidence="3" id="KW-1185">Reference proteome</keyword>
<evidence type="ECO:0000313" key="2">
    <source>
        <dbReference type="EMBL" id="TFI57775.1"/>
    </source>
</evidence>
<dbReference type="EMBL" id="SPDV01000025">
    <property type="protein sequence ID" value="TFI57775.1"/>
    <property type="molecule type" value="Genomic_DNA"/>
</dbReference>
<sequence length="320" mass="34360">MALNVSIERSAVASLEKRIAREKMLIAQLKRLHAPKRVFPAPTPRQIVCVFELDKSGRLSSLQILSKQDPRTPNAPILVAVPARLVPPEAPGKGVIGVLKTTPYDALLLIGSEDVKGTFKLASNEPVPEYAIDGIVRGTSFAFSLPSRTTVRRLLTIPFSDGSSARACSTTRLRIPPGFKVIEEGTTIEALRPIERVIPYSEAGTKALEVLLPTSNFGEFLKGSAINFVSILAAAVAGILGSGLRPKTYRNVVLGYSAACAAYLVSGLYAAMSGYFGFADELTNLATGVASLALAWVPYRLRYIGLRDPKPRPPHPQAPV</sequence>
<feature type="transmembrane region" description="Helical" evidence="1">
    <location>
        <begin position="220"/>
        <end position="241"/>
    </location>
</feature>
<keyword evidence="1" id="KW-0472">Membrane</keyword>
<keyword evidence="1" id="KW-1133">Transmembrane helix</keyword>
<proteinExistence type="predicted"/>
<gene>
    <name evidence="2" type="ORF">E2493_13175</name>
</gene>
<dbReference type="AlphaFoldDB" id="A0A4Y8ZRL6"/>
<name>A0A4Y8ZRL6_9SPHN</name>
<comment type="caution">
    <text evidence="2">The sequence shown here is derived from an EMBL/GenBank/DDBJ whole genome shotgun (WGS) entry which is preliminary data.</text>
</comment>
<protein>
    <submittedName>
        <fullName evidence="2">Uncharacterized protein</fullName>
    </submittedName>
</protein>
<evidence type="ECO:0000256" key="1">
    <source>
        <dbReference type="SAM" id="Phobius"/>
    </source>
</evidence>
<feature type="transmembrane region" description="Helical" evidence="1">
    <location>
        <begin position="253"/>
        <end position="276"/>
    </location>
</feature>
<dbReference type="Proteomes" id="UP000298213">
    <property type="component" value="Unassembled WGS sequence"/>
</dbReference>
<accession>A0A4Y8ZRL6</accession>
<organism evidence="2 3">
    <name type="scientific">Sphingomonas parva</name>
    <dbReference type="NCBI Taxonomy" id="2555898"/>
    <lineage>
        <taxon>Bacteria</taxon>
        <taxon>Pseudomonadati</taxon>
        <taxon>Pseudomonadota</taxon>
        <taxon>Alphaproteobacteria</taxon>
        <taxon>Sphingomonadales</taxon>
        <taxon>Sphingomonadaceae</taxon>
        <taxon>Sphingomonas</taxon>
    </lineage>
</organism>
<reference evidence="2 3" key="1">
    <citation type="submission" date="2019-03" db="EMBL/GenBank/DDBJ databases">
        <title>Genome sequence of Sphingomonas sp. 17J27-24.</title>
        <authorList>
            <person name="Kim M."/>
            <person name="Maeng S."/>
            <person name="Sathiyaraj S."/>
        </authorList>
    </citation>
    <scope>NUCLEOTIDE SEQUENCE [LARGE SCALE GENOMIC DNA]</scope>
    <source>
        <strain evidence="2 3">17J27-24</strain>
    </source>
</reference>
<evidence type="ECO:0000313" key="3">
    <source>
        <dbReference type="Proteomes" id="UP000298213"/>
    </source>
</evidence>
<keyword evidence="1" id="KW-0812">Transmembrane</keyword>